<keyword evidence="2" id="KW-0805">Transcription regulation</keyword>
<dbReference type="GO" id="GO:0005634">
    <property type="term" value="C:nucleus"/>
    <property type="evidence" value="ECO:0007669"/>
    <property type="project" value="UniProtKB-SubCell"/>
</dbReference>
<dbReference type="Gramene" id="KQJ86045">
    <property type="protein sequence ID" value="KQJ86045"/>
    <property type="gene ID" value="BRADI_4g03000v3"/>
</dbReference>
<evidence type="ECO:0000313" key="10">
    <source>
        <dbReference type="EnsemblPlants" id="KQJ86045"/>
    </source>
</evidence>
<keyword evidence="7" id="KW-0472">Membrane</keyword>
<feature type="transmembrane region" description="Helical" evidence="7">
    <location>
        <begin position="74"/>
        <end position="92"/>
    </location>
</feature>
<dbReference type="AlphaFoldDB" id="A0A0Q3IIL8"/>
<dbReference type="EnsemblPlants" id="KQJ86048">
    <property type="protein sequence ID" value="KQJ86048"/>
    <property type="gene ID" value="BRADI_4g03000v3"/>
</dbReference>
<dbReference type="GeneID" id="100842086"/>
<evidence type="ECO:0000256" key="5">
    <source>
        <dbReference type="ARBA" id="ARBA00023242"/>
    </source>
</evidence>
<dbReference type="InterPro" id="IPR044837">
    <property type="entry name" value="REM16-like"/>
</dbReference>
<feature type="domain" description="TF-B3" evidence="8">
    <location>
        <begin position="231"/>
        <end position="324"/>
    </location>
</feature>
<dbReference type="STRING" id="15368.A0A0Q3IIL8"/>
<dbReference type="PANTHER" id="PTHR31391">
    <property type="entry name" value="B3 DOMAIN-CONTAINING PROTEIN OS11G0197600-RELATED"/>
    <property type="match status" value="1"/>
</dbReference>
<dbReference type="SUPFAM" id="SSF101936">
    <property type="entry name" value="DNA-binding pseudobarrel domain"/>
    <property type="match status" value="3"/>
</dbReference>
<feature type="region of interest" description="Disordered" evidence="6">
    <location>
        <begin position="359"/>
        <end position="391"/>
    </location>
</feature>
<dbReference type="RefSeq" id="XP_014758591.1">
    <property type="nucleotide sequence ID" value="XM_014903105.2"/>
</dbReference>
<feature type="region of interest" description="Disordered" evidence="6">
    <location>
        <begin position="187"/>
        <end position="210"/>
    </location>
</feature>
<dbReference type="OrthoDB" id="682109at2759"/>
<dbReference type="EMBL" id="CM000883">
    <property type="protein sequence ID" value="KQJ86045.1"/>
    <property type="molecule type" value="Genomic_DNA"/>
</dbReference>
<keyword evidence="4" id="KW-0804">Transcription</keyword>
<dbReference type="PANTHER" id="PTHR31391:SF140">
    <property type="entry name" value="B3 DOMAIN-CONTAINING PROTEIN OS12G0591400"/>
    <property type="match status" value="1"/>
</dbReference>
<reference evidence="10" key="3">
    <citation type="submission" date="2018-08" db="UniProtKB">
        <authorList>
            <consortium name="EnsemblPlants"/>
        </authorList>
    </citation>
    <scope>IDENTIFICATION</scope>
    <source>
        <strain evidence="10">cv. Bd21</strain>
    </source>
</reference>
<dbReference type="KEGG" id="bdi:100842086"/>
<feature type="compositionally biased region" description="Basic and acidic residues" evidence="6">
    <location>
        <begin position="359"/>
        <end position="369"/>
    </location>
</feature>
<keyword evidence="3" id="KW-0238">DNA-binding</keyword>
<keyword evidence="5" id="KW-0539">Nucleus</keyword>
<evidence type="ECO:0000313" key="9">
    <source>
        <dbReference type="EMBL" id="KQJ86048.1"/>
    </source>
</evidence>
<evidence type="ECO:0000256" key="6">
    <source>
        <dbReference type="SAM" id="MobiDB-lite"/>
    </source>
</evidence>
<evidence type="ECO:0000256" key="2">
    <source>
        <dbReference type="ARBA" id="ARBA00023015"/>
    </source>
</evidence>
<keyword evidence="7" id="KW-1133">Transmembrane helix</keyword>
<dbReference type="ExpressionAtlas" id="A0A0Q3IIL8">
    <property type="expression patterns" value="baseline and differential"/>
</dbReference>
<organism evidence="9">
    <name type="scientific">Brachypodium distachyon</name>
    <name type="common">Purple false brome</name>
    <name type="synonym">Trachynia distachya</name>
    <dbReference type="NCBI Taxonomy" id="15368"/>
    <lineage>
        <taxon>Eukaryota</taxon>
        <taxon>Viridiplantae</taxon>
        <taxon>Streptophyta</taxon>
        <taxon>Embryophyta</taxon>
        <taxon>Tracheophyta</taxon>
        <taxon>Spermatophyta</taxon>
        <taxon>Magnoliopsida</taxon>
        <taxon>Liliopsida</taxon>
        <taxon>Poales</taxon>
        <taxon>Poaceae</taxon>
        <taxon>BOP clade</taxon>
        <taxon>Pooideae</taxon>
        <taxon>Stipodae</taxon>
        <taxon>Brachypodieae</taxon>
        <taxon>Brachypodium</taxon>
    </lineage>
</organism>
<keyword evidence="11" id="KW-1185">Reference proteome</keyword>
<protein>
    <recommendedName>
        <fullName evidence="8">TF-B3 domain-containing protein</fullName>
    </recommendedName>
</protein>
<accession>A0A0Q3IIL8</accession>
<proteinExistence type="predicted"/>
<evidence type="ECO:0000313" key="11">
    <source>
        <dbReference type="Proteomes" id="UP000008810"/>
    </source>
</evidence>
<evidence type="ECO:0000259" key="8">
    <source>
        <dbReference type="PROSITE" id="PS50863"/>
    </source>
</evidence>
<dbReference type="EMBL" id="CM000883">
    <property type="protein sequence ID" value="KQJ86048.1"/>
    <property type="molecule type" value="Genomic_DNA"/>
</dbReference>
<dbReference type="CDD" id="cd10017">
    <property type="entry name" value="B3_DNA"/>
    <property type="match status" value="3"/>
</dbReference>
<dbReference type="Pfam" id="PF02362">
    <property type="entry name" value="B3"/>
    <property type="match status" value="3"/>
</dbReference>
<gene>
    <name evidence="10" type="primary">LOC100842086</name>
    <name evidence="9" type="ORF">BRADI_4g03000v3</name>
</gene>
<name>A0A0Q3IIL8_BRADI</name>
<feature type="domain" description="TF-B3" evidence="8">
    <location>
        <begin position="439"/>
        <end position="539"/>
    </location>
</feature>
<dbReference type="InterPro" id="IPR003340">
    <property type="entry name" value="B3_DNA-bd"/>
</dbReference>
<dbReference type="EnsemblPlants" id="KQJ86045">
    <property type="protein sequence ID" value="KQJ86045"/>
    <property type="gene ID" value="BRADI_4g03000v3"/>
</dbReference>
<dbReference type="Proteomes" id="UP000008810">
    <property type="component" value="Chromosome 4"/>
</dbReference>
<dbReference type="Gene3D" id="2.40.330.10">
    <property type="entry name" value="DNA-binding pseudobarrel domain"/>
    <property type="match status" value="3"/>
</dbReference>
<dbReference type="GO" id="GO:0003677">
    <property type="term" value="F:DNA binding"/>
    <property type="evidence" value="ECO:0007669"/>
    <property type="project" value="UniProtKB-KW"/>
</dbReference>
<evidence type="ECO:0000256" key="7">
    <source>
        <dbReference type="SAM" id="Phobius"/>
    </source>
</evidence>
<reference evidence="9 10" key="1">
    <citation type="journal article" date="2010" name="Nature">
        <title>Genome sequencing and analysis of the model grass Brachypodium distachyon.</title>
        <authorList>
            <consortium name="International Brachypodium Initiative"/>
        </authorList>
    </citation>
    <scope>NUCLEOTIDE SEQUENCE [LARGE SCALE GENOMIC DNA]</scope>
    <source>
        <strain evidence="9">Bd21</strain>
        <strain evidence="10">cv. Bd21</strain>
    </source>
</reference>
<reference evidence="9" key="2">
    <citation type="submission" date="2017-06" db="EMBL/GenBank/DDBJ databases">
        <title>WGS assembly of Brachypodium distachyon.</title>
        <authorList>
            <consortium name="The International Brachypodium Initiative"/>
            <person name="Lucas S."/>
            <person name="Harmon-Smith M."/>
            <person name="Lail K."/>
            <person name="Tice H."/>
            <person name="Grimwood J."/>
            <person name="Bruce D."/>
            <person name="Barry K."/>
            <person name="Shu S."/>
            <person name="Lindquist E."/>
            <person name="Wang M."/>
            <person name="Pitluck S."/>
            <person name="Vogel J.P."/>
            <person name="Garvin D.F."/>
            <person name="Mockler T.C."/>
            <person name="Schmutz J."/>
            <person name="Rokhsar D."/>
            <person name="Bevan M.W."/>
        </authorList>
    </citation>
    <scope>NUCLEOTIDE SEQUENCE</scope>
    <source>
        <strain evidence="9">Bd21</strain>
    </source>
</reference>
<keyword evidence="7" id="KW-0812">Transmembrane</keyword>
<dbReference type="Gramene" id="KQJ86048">
    <property type="protein sequence ID" value="KQJ86048"/>
    <property type="gene ID" value="BRADI_4g03000v3"/>
</dbReference>
<comment type="subcellular location">
    <subcellularLocation>
        <location evidence="1">Nucleus</location>
    </subcellularLocation>
</comment>
<dbReference type="SMART" id="SM01019">
    <property type="entry name" value="B3"/>
    <property type="match status" value="3"/>
</dbReference>
<dbReference type="PROSITE" id="PS50863">
    <property type="entry name" value="B3"/>
    <property type="match status" value="3"/>
</dbReference>
<dbReference type="InterPro" id="IPR015300">
    <property type="entry name" value="DNA-bd_pseudobarrel_sf"/>
</dbReference>
<evidence type="ECO:0000256" key="1">
    <source>
        <dbReference type="ARBA" id="ARBA00004123"/>
    </source>
</evidence>
<evidence type="ECO:0000256" key="3">
    <source>
        <dbReference type="ARBA" id="ARBA00023125"/>
    </source>
</evidence>
<feature type="domain" description="TF-B3" evidence="8">
    <location>
        <begin position="91"/>
        <end position="168"/>
    </location>
</feature>
<evidence type="ECO:0000256" key="4">
    <source>
        <dbReference type="ARBA" id="ARBA00023163"/>
    </source>
</evidence>
<sequence>MAGQDHEQDDRSGHNISSRSCQRCEHCYAHYYWCHLDDTRKYFFECMVGDFHEKMVSPGEHTLSLKWNAILPRIINVFSLLFFYCILFLQIIPRKFVENFKGQIAEVIKLEAPDGNIYNVHTIKDLNKIHLGSGWASFANLYELKEGYMLVFRYIRDSHFKVLIFDYGSCCEKEVFHVVMNRGGPDAQEGTHLDQSPPRRSQDGGPSNGESHRRCEWCDAHYYWHHLDDRQKHFFRFMVGNFRQEMSIPEKFVNNFRGHISEVIKVEAPDGNVYSIQVTKDLDKIVLGSGWAAFADTHELKEHDVLVFRYIGDSHFKTIIFEPNGCEKELFHVVMNRACNVGETGIFCDQPVPKEARCRYGGSHDNDNRKSKKKTPLHLPSPRSAEGVASSEDIQDTMNSCGLQETAEPLYVLAKECNLTTEQKAEVGALVKKNRPGVPFYITALNKTSLSESLVICKAYAVKHLPHEDQPITLCHPQSSKTWDASFRVIIYGTSILPCITSTGWLEFVQDSKLQEGDICIFEISKSDGRVIMVIHSLEGGYHPPSKEPESQNNCEHLVKGEATDQDEESDDEHAEPDCYYSRFANYLTAEEQEEIFGLASIQLGNPVYVTVLCKSHVRGSNNMLVIHNQFAAKHLAERSHDILLL</sequence>